<comment type="caution">
    <text evidence="6">The sequence shown here is derived from an EMBL/GenBank/DDBJ whole genome shotgun (WGS) entry which is preliminary data.</text>
</comment>
<evidence type="ECO:0000313" key="7">
    <source>
        <dbReference type="Proteomes" id="UP000093309"/>
    </source>
</evidence>
<dbReference type="PANTHER" id="PTHR43498">
    <property type="entry name" value="FERREDOXIN:COB-COM HETERODISULFIDE REDUCTASE SUBUNIT A"/>
    <property type="match status" value="1"/>
</dbReference>
<dbReference type="Pfam" id="PF12831">
    <property type="entry name" value="FAD_oxidored"/>
    <property type="match status" value="1"/>
</dbReference>
<dbReference type="EMBL" id="LYPC01000027">
    <property type="protein sequence ID" value="OCT12045.1"/>
    <property type="molecule type" value="Genomic_DNA"/>
</dbReference>
<name>A0A1C0ZVC1_9BACL</name>
<evidence type="ECO:0000313" key="6">
    <source>
        <dbReference type="EMBL" id="OCT12045.1"/>
    </source>
</evidence>
<evidence type="ECO:0000256" key="1">
    <source>
        <dbReference type="ARBA" id="ARBA00022485"/>
    </source>
</evidence>
<dbReference type="Proteomes" id="UP000093309">
    <property type="component" value="Unassembled WGS sequence"/>
</dbReference>
<keyword evidence="5" id="KW-0411">Iron-sulfur</keyword>
<evidence type="ECO:0000256" key="4">
    <source>
        <dbReference type="ARBA" id="ARBA00023004"/>
    </source>
</evidence>
<dbReference type="GO" id="GO:0051539">
    <property type="term" value="F:4 iron, 4 sulfur cluster binding"/>
    <property type="evidence" value="ECO:0007669"/>
    <property type="project" value="UniProtKB-KW"/>
</dbReference>
<reference evidence="7" key="1">
    <citation type="submission" date="2016-05" db="EMBL/GenBank/DDBJ databases">
        <title>Paenibacillus oryzae. sp. nov., isolated from the rice root.</title>
        <authorList>
            <person name="Zhang J."/>
            <person name="Zhang X."/>
        </authorList>
    </citation>
    <scope>NUCLEOTIDE SEQUENCE [LARGE SCALE GENOMIC DNA]</scope>
    <source>
        <strain evidence="7">KCTC13222</strain>
    </source>
</reference>
<keyword evidence="2" id="KW-0479">Metal-binding</keyword>
<dbReference type="AlphaFoldDB" id="A0A1C0ZVC1"/>
<evidence type="ECO:0000256" key="5">
    <source>
        <dbReference type="ARBA" id="ARBA00023014"/>
    </source>
</evidence>
<keyword evidence="3" id="KW-0560">Oxidoreductase</keyword>
<dbReference type="GO" id="GO:0016491">
    <property type="term" value="F:oxidoreductase activity"/>
    <property type="evidence" value="ECO:0007669"/>
    <property type="project" value="UniProtKB-KW"/>
</dbReference>
<protein>
    <submittedName>
        <fullName evidence="6">Fumarate reductase</fullName>
    </submittedName>
</protein>
<sequence>MKADTTMYKLERMVPIEDHYDLVVAGGGPAGVGAAISSARLGAKVLLIEATGCMGGMGTSGLVTAFDPMANGEQMLVGGIMREIVETMYTRGYMSPGIDPNCWRKKYHTWSPFRVEGYKRILDELVIQAGVEVRFFTRLIDVDVSAQDRMVNGVVIHNIEGYRFIKAKAFIDCTGDAILADLSGAACREAGRDTPNIMPATLASLFVGIDWEKKRKINEQLGIEVRQAIKDGHFTQPDPFLVGMSKVGHNVGYLNGGHLFNLNALRVEDLTQGMMFGRKIAEEYLDFYRTYIPGCENLEHVTTASLIGVRESRRIVGEYELNIEDYMAKREFPDQIAVFNKFVDVHPYDYSEESYQRHLIEKENSFKLKEGEYFGIPYGILVPKGWKNLWVAGRCVSSDVLVHGSIRVQPACSMMGQAAGTAAVQAIHTGQTACTLDTEELVDTLRKENAFLPQTTLSSEMTRS</sequence>
<evidence type="ECO:0000256" key="3">
    <source>
        <dbReference type="ARBA" id="ARBA00023002"/>
    </source>
</evidence>
<keyword evidence="1" id="KW-0004">4Fe-4S</keyword>
<keyword evidence="4" id="KW-0408">Iron</keyword>
<dbReference type="STRING" id="512399.A8709_29775"/>
<organism evidence="6 7">
    <name type="scientific">Paenibacillus pectinilyticus</name>
    <dbReference type="NCBI Taxonomy" id="512399"/>
    <lineage>
        <taxon>Bacteria</taxon>
        <taxon>Bacillati</taxon>
        <taxon>Bacillota</taxon>
        <taxon>Bacilli</taxon>
        <taxon>Bacillales</taxon>
        <taxon>Paenibacillaceae</taxon>
        <taxon>Paenibacillus</taxon>
    </lineage>
</organism>
<accession>A0A1C0ZVC1</accession>
<dbReference type="GO" id="GO:0046872">
    <property type="term" value="F:metal ion binding"/>
    <property type="evidence" value="ECO:0007669"/>
    <property type="project" value="UniProtKB-KW"/>
</dbReference>
<dbReference type="InterPro" id="IPR036188">
    <property type="entry name" value="FAD/NAD-bd_sf"/>
</dbReference>
<proteinExistence type="predicted"/>
<keyword evidence="7" id="KW-1185">Reference proteome</keyword>
<evidence type="ECO:0000256" key="2">
    <source>
        <dbReference type="ARBA" id="ARBA00022723"/>
    </source>
</evidence>
<dbReference type="PANTHER" id="PTHR43498:SF1">
    <property type="entry name" value="COB--COM HETERODISULFIDE REDUCTASE IRON-SULFUR SUBUNIT A"/>
    <property type="match status" value="1"/>
</dbReference>
<dbReference type="Gene3D" id="3.50.50.60">
    <property type="entry name" value="FAD/NAD(P)-binding domain"/>
    <property type="match status" value="1"/>
</dbReference>
<dbReference type="SUPFAM" id="SSF51905">
    <property type="entry name" value="FAD/NAD(P)-binding domain"/>
    <property type="match status" value="1"/>
</dbReference>
<gene>
    <name evidence="6" type="ORF">A8709_29775</name>
</gene>
<dbReference type="InterPro" id="IPR039650">
    <property type="entry name" value="HdrA-like"/>
</dbReference>